<dbReference type="Proteomes" id="UP001596023">
    <property type="component" value="Unassembled WGS sequence"/>
</dbReference>
<name>A0ABV9L157_9BACT</name>
<evidence type="ECO:0000313" key="3">
    <source>
        <dbReference type="Proteomes" id="UP001596023"/>
    </source>
</evidence>
<dbReference type="InterPro" id="IPR000551">
    <property type="entry name" value="MerR-type_HTH_dom"/>
</dbReference>
<reference evidence="3" key="1">
    <citation type="journal article" date="2019" name="Int. J. Syst. Evol. Microbiol.">
        <title>The Global Catalogue of Microorganisms (GCM) 10K type strain sequencing project: providing services to taxonomists for standard genome sequencing and annotation.</title>
        <authorList>
            <consortium name="The Broad Institute Genomics Platform"/>
            <consortium name="The Broad Institute Genome Sequencing Center for Infectious Disease"/>
            <person name="Wu L."/>
            <person name="Ma J."/>
        </authorList>
    </citation>
    <scope>NUCLEOTIDE SEQUENCE [LARGE SCALE GENOMIC DNA]</scope>
    <source>
        <strain evidence="3">CCUG 66188</strain>
    </source>
</reference>
<gene>
    <name evidence="2" type="ORF">ACFO6W_18570</name>
</gene>
<dbReference type="PANTHER" id="PTHR34585">
    <property type="match status" value="1"/>
</dbReference>
<dbReference type="EMBL" id="JBHSGN010000113">
    <property type="protein sequence ID" value="MFC4675696.1"/>
    <property type="molecule type" value="Genomic_DNA"/>
</dbReference>
<feature type="domain" description="HTH merR-type" evidence="1">
    <location>
        <begin position="48"/>
        <end position="84"/>
    </location>
</feature>
<organism evidence="2 3">
    <name type="scientific">Dysgonomonas termitidis</name>
    <dbReference type="NCBI Taxonomy" id="1516126"/>
    <lineage>
        <taxon>Bacteria</taxon>
        <taxon>Pseudomonadati</taxon>
        <taxon>Bacteroidota</taxon>
        <taxon>Bacteroidia</taxon>
        <taxon>Bacteroidales</taxon>
        <taxon>Dysgonomonadaceae</taxon>
        <taxon>Dysgonomonas</taxon>
    </lineage>
</organism>
<evidence type="ECO:0000259" key="1">
    <source>
        <dbReference type="Pfam" id="PF13411"/>
    </source>
</evidence>
<dbReference type="RefSeq" id="WP_379999162.1">
    <property type="nucleotide sequence ID" value="NZ_JBHSGN010000113.1"/>
</dbReference>
<accession>A0ABV9L157</accession>
<dbReference type="Pfam" id="PF13411">
    <property type="entry name" value="MerR_1"/>
    <property type="match status" value="1"/>
</dbReference>
<dbReference type="SUPFAM" id="SSF46955">
    <property type="entry name" value="Putative DNA-binding domain"/>
    <property type="match status" value="1"/>
</dbReference>
<dbReference type="PANTHER" id="PTHR34585:SF22">
    <property type="entry name" value="HELIX-TURN-HELIX DOMAIN-CONTAINING PROTEIN"/>
    <property type="match status" value="1"/>
</dbReference>
<evidence type="ECO:0000313" key="2">
    <source>
        <dbReference type="EMBL" id="MFC4675696.1"/>
    </source>
</evidence>
<keyword evidence="3" id="KW-1185">Reference proteome</keyword>
<proteinExistence type="predicted"/>
<comment type="caution">
    <text evidence="2">The sequence shown here is derived from an EMBL/GenBank/DDBJ whole genome shotgun (WGS) entry which is preliminary data.</text>
</comment>
<dbReference type="InterPro" id="IPR009061">
    <property type="entry name" value="DNA-bd_dom_put_sf"/>
</dbReference>
<protein>
    <submittedName>
        <fullName evidence="2">Helix-turn-helix domain-containing protein</fullName>
    </submittedName>
</protein>
<sequence>MGQDFKEYIELIIKLLTKRFDSIDNKLDRLSRIKDVMEGDELLDNQDVCLLLGITPRTLQRYKQFGLLPYEKIKGKSYYKKSDVMNALKRK</sequence>